<dbReference type="PANTHER" id="PTHR31302">
    <property type="entry name" value="TRANSMEMBRANE PROTEIN WITH METALLOPHOSPHOESTERASE DOMAIN-RELATED"/>
    <property type="match status" value="1"/>
</dbReference>
<dbReference type="RefSeq" id="WP_069583213.1">
    <property type="nucleotide sequence ID" value="NZ_LMVM01000041.1"/>
</dbReference>
<evidence type="ECO:0000313" key="4">
    <source>
        <dbReference type="Proteomes" id="UP000217784"/>
    </source>
</evidence>
<dbReference type="PANTHER" id="PTHR31302:SF0">
    <property type="entry name" value="TRANSMEMBRANE PROTEIN WITH METALLOPHOSPHOESTERASE DOMAIN"/>
    <property type="match status" value="1"/>
</dbReference>
<dbReference type="Pfam" id="PF00149">
    <property type="entry name" value="Metallophos"/>
    <property type="match status" value="1"/>
</dbReference>
<dbReference type="CDD" id="cd07385">
    <property type="entry name" value="MPP_YkuE_C"/>
    <property type="match status" value="1"/>
</dbReference>
<keyword evidence="1" id="KW-0472">Membrane</keyword>
<gene>
    <name evidence="3" type="ORF">ASJ80_03590</name>
</gene>
<dbReference type="AlphaFoldDB" id="A0A2A2H0G9"/>
<proteinExistence type="predicted"/>
<protein>
    <submittedName>
        <fullName evidence="3">Metallophosphoesterase</fullName>
    </submittedName>
</protein>
<feature type="transmembrane region" description="Helical" evidence="1">
    <location>
        <begin position="7"/>
        <end position="26"/>
    </location>
</feature>
<keyword evidence="1" id="KW-0812">Transmembrane</keyword>
<dbReference type="OrthoDB" id="71112at2157"/>
<evidence type="ECO:0000256" key="1">
    <source>
        <dbReference type="SAM" id="Phobius"/>
    </source>
</evidence>
<feature type="transmembrane region" description="Helical" evidence="1">
    <location>
        <begin position="102"/>
        <end position="121"/>
    </location>
</feature>
<accession>A0A2A2H0G9</accession>
<feature type="transmembrane region" description="Helical" evidence="1">
    <location>
        <begin position="38"/>
        <end position="57"/>
    </location>
</feature>
<evidence type="ECO:0000259" key="2">
    <source>
        <dbReference type="Pfam" id="PF00149"/>
    </source>
</evidence>
<evidence type="ECO:0000313" key="3">
    <source>
        <dbReference type="EMBL" id="PAV02901.1"/>
    </source>
</evidence>
<reference evidence="3 4" key="1">
    <citation type="journal article" date="2017" name="BMC Genomics">
        <title>Genomic analysis of methanogenic archaea reveals a shift towards energy conservation.</title>
        <authorList>
            <person name="Gilmore S.P."/>
            <person name="Henske J.K."/>
            <person name="Sexton J.A."/>
            <person name="Solomon K.V."/>
            <person name="Seppala S."/>
            <person name="Yoo J.I."/>
            <person name="Huyett L.M."/>
            <person name="Pressman A."/>
            <person name="Cogan J.Z."/>
            <person name="Kivenson V."/>
            <person name="Peng X."/>
            <person name="Tan Y."/>
            <person name="Valentine D.L."/>
            <person name="O'Malley M.A."/>
        </authorList>
    </citation>
    <scope>NUCLEOTIDE SEQUENCE [LARGE SCALE GENOMIC DNA]</scope>
    <source>
        <strain evidence="3 4">M.o.H.</strain>
    </source>
</reference>
<dbReference type="Proteomes" id="UP000217784">
    <property type="component" value="Unassembled WGS sequence"/>
</dbReference>
<dbReference type="Gene3D" id="3.60.21.10">
    <property type="match status" value="1"/>
</dbReference>
<dbReference type="InterPro" id="IPR029052">
    <property type="entry name" value="Metallo-depent_PP-like"/>
</dbReference>
<sequence>MRRIIQLALFLSVFFLGFLAIDYYIFNRLGMLLGVSQTIITIMVIIFTAAYPVAAVLEGTLSNEFTRIVYTLSATWMGIALVLGYTLLVYEILNFVFNIPSFTAGIAVIIVASVISAYSIVNSLHLNIREIEIPILNLERELRIAQISDTHIGPIRNSGFMKEIVKKISLLNPDLVLITGDLVEGTVGLHPSMFDSINKLKSRIFFVTGNHDMYGGLKNVFEVLKTTNINILRNEVVEFEGLQIVGVGYSTQRNYLKTVLPGLNIDKSKPSLLMYHVPIEVEYASEAGIDLQLSGHTHKGQIFPLNFLGRLVFPYFQGLYNHNGTQVYVSPGTGTWGPPMRSGSKSEITLINLKKK</sequence>
<dbReference type="SUPFAM" id="SSF56300">
    <property type="entry name" value="Metallo-dependent phosphatases"/>
    <property type="match status" value="1"/>
</dbReference>
<dbReference type="InterPro" id="IPR051158">
    <property type="entry name" value="Metallophosphoesterase_sf"/>
</dbReference>
<dbReference type="EMBL" id="LMVM01000041">
    <property type="protein sequence ID" value="PAV02901.1"/>
    <property type="molecule type" value="Genomic_DNA"/>
</dbReference>
<name>A0A2A2H0G9_METBR</name>
<feature type="transmembrane region" description="Helical" evidence="1">
    <location>
        <begin position="69"/>
        <end position="90"/>
    </location>
</feature>
<comment type="caution">
    <text evidence="3">The sequence shown here is derived from an EMBL/GenBank/DDBJ whole genome shotgun (WGS) entry which is preliminary data.</text>
</comment>
<keyword evidence="1" id="KW-1133">Transmembrane helix</keyword>
<dbReference type="GO" id="GO:0016787">
    <property type="term" value="F:hydrolase activity"/>
    <property type="evidence" value="ECO:0007669"/>
    <property type="project" value="InterPro"/>
</dbReference>
<dbReference type="InterPro" id="IPR004843">
    <property type="entry name" value="Calcineurin-like_PHP"/>
</dbReference>
<keyword evidence="4" id="KW-1185">Reference proteome</keyword>
<feature type="domain" description="Calcineurin-like phosphoesterase" evidence="2">
    <location>
        <begin position="142"/>
        <end position="299"/>
    </location>
</feature>
<organism evidence="3 4">
    <name type="scientific">Methanobacterium bryantii</name>
    <dbReference type="NCBI Taxonomy" id="2161"/>
    <lineage>
        <taxon>Archaea</taxon>
        <taxon>Methanobacteriati</taxon>
        <taxon>Methanobacteriota</taxon>
        <taxon>Methanomada group</taxon>
        <taxon>Methanobacteria</taxon>
        <taxon>Methanobacteriales</taxon>
        <taxon>Methanobacteriaceae</taxon>
        <taxon>Methanobacterium</taxon>
    </lineage>
</organism>